<feature type="transmembrane region" description="Helical" evidence="2">
    <location>
        <begin position="350"/>
        <end position="368"/>
    </location>
</feature>
<protein>
    <submittedName>
        <fullName evidence="3">Efflux RND transporter permease subunit</fullName>
    </submittedName>
</protein>
<dbReference type="Proteomes" id="UP000753961">
    <property type="component" value="Unassembled WGS sequence"/>
</dbReference>
<dbReference type="AlphaFoldDB" id="A0A953L9B7"/>
<dbReference type="InterPro" id="IPR027463">
    <property type="entry name" value="AcrB_DN_DC_subdom"/>
</dbReference>
<keyword evidence="2" id="KW-1133">Transmembrane helix</keyword>
<feature type="transmembrane region" description="Helical" evidence="2">
    <location>
        <begin position="594"/>
        <end position="613"/>
    </location>
</feature>
<feature type="transmembrane region" description="Helical" evidence="2">
    <location>
        <begin position="965"/>
        <end position="988"/>
    </location>
</feature>
<gene>
    <name evidence="3" type="ORF">KUV50_04825</name>
</gene>
<feature type="transmembrane region" description="Helical" evidence="2">
    <location>
        <begin position="475"/>
        <end position="497"/>
    </location>
</feature>
<dbReference type="Gene3D" id="3.30.2090.10">
    <property type="entry name" value="Multidrug efflux transporter AcrB TolC docking domain, DN and DC subdomains"/>
    <property type="match status" value="2"/>
</dbReference>
<dbReference type="PANTHER" id="PTHR32063">
    <property type="match status" value="1"/>
</dbReference>
<dbReference type="Pfam" id="PF00873">
    <property type="entry name" value="ACR_tran"/>
    <property type="match status" value="2"/>
</dbReference>
<dbReference type="SUPFAM" id="SSF82714">
    <property type="entry name" value="Multidrug efflux transporter AcrB TolC docking domain, DN and DC subdomains"/>
    <property type="match status" value="2"/>
</dbReference>
<feature type="transmembrane region" description="Helical" evidence="2">
    <location>
        <begin position="1104"/>
        <end position="1130"/>
    </location>
</feature>
<dbReference type="PRINTS" id="PR00702">
    <property type="entry name" value="ACRIFLAVINRP"/>
</dbReference>
<feature type="region of interest" description="Disordered" evidence="1">
    <location>
        <begin position="674"/>
        <end position="693"/>
    </location>
</feature>
<accession>A0A953L9B7</accession>
<dbReference type="SUPFAM" id="SSF82693">
    <property type="entry name" value="Multidrug efflux transporter AcrB pore domain, PN1, PN2, PC1 and PC2 subdomains"/>
    <property type="match status" value="3"/>
</dbReference>
<comment type="caution">
    <text evidence="3">The sequence shown here is derived from an EMBL/GenBank/DDBJ whole genome shotgun (WGS) entry which is preliminary data.</text>
</comment>
<feature type="transmembrane region" description="Helical" evidence="2">
    <location>
        <begin position="543"/>
        <end position="561"/>
    </location>
</feature>
<keyword evidence="4" id="KW-1185">Reference proteome</keyword>
<evidence type="ECO:0000313" key="3">
    <source>
        <dbReference type="EMBL" id="MBY5957448.1"/>
    </source>
</evidence>
<dbReference type="Gene3D" id="3.30.70.1320">
    <property type="entry name" value="Multidrug efflux transporter AcrB pore domain like"/>
    <property type="match status" value="1"/>
</dbReference>
<feature type="transmembrane region" description="Helical" evidence="2">
    <location>
        <begin position="397"/>
        <end position="423"/>
    </location>
</feature>
<keyword evidence="2" id="KW-0472">Membrane</keyword>
<keyword evidence="2" id="KW-0812">Transmembrane</keyword>
<dbReference type="Gene3D" id="1.20.1640.10">
    <property type="entry name" value="Multidrug efflux transporter AcrB transmembrane domain"/>
    <property type="match status" value="2"/>
</dbReference>
<dbReference type="InterPro" id="IPR001036">
    <property type="entry name" value="Acrflvin-R"/>
</dbReference>
<feature type="transmembrane region" description="Helical" evidence="2">
    <location>
        <begin position="994"/>
        <end position="1019"/>
    </location>
</feature>
<dbReference type="Gene3D" id="3.30.70.1430">
    <property type="entry name" value="Multidrug efflux transporter AcrB pore domain"/>
    <property type="match status" value="2"/>
</dbReference>
<feature type="transmembrane region" description="Helical" evidence="2">
    <location>
        <begin position="1058"/>
        <end position="1084"/>
    </location>
</feature>
<proteinExistence type="predicted"/>
<dbReference type="EMBL" id="JAHVHU010000005">
    <property type="protein sequence ID" value="MBY5957448.1"/>
    <property type="molecule type" value="Genomic_DNA"/>
</dbReference>
<evidence type="ECO:0000256" key="1">
    <source>
        <dbReference type="SAM" id="MobiDB-lite"/>
    </source>
</evidence>
<feature type="transmembrane region" description="Helical" evidence="2">
    <location>
        <begin position="939"/>
        <end position="958"/>
    </location>
</feature>
<organism evidence="3 4">
    <name type="scientific">Membranihabitans marinus</name>
    <dbReference type="NCBI Taxonomy" id="1227546"/>
    <lineage>
        <taxon>Bacteria</taxon>
        <taxon>Pseudomonadati</taxon>
        <taxon>Bacteroidota</taxon>
        <taxon>Saprospiria</taxon>
        <taxon>Saprospirales</taxon>
        <taxon>Saprospiraceae</taxon>
        <taxon>Membranihabitans</taxon>
    </lineage>
</organism>
<dbReference type="PANTHER" id="PTHR32063:SF0">
    <property type="entry name" value="SWARMING MOTILITY PROTEIN SWRC"/>
    <property type="match status" value="1"/>
</dbReference>
<evidence type="ECO:0000256" key="2">
    <source>
        <dbReference type="SAM" id="Phobius"/>
    </source>
</evidence>
<feature type="transmembrane region" description="Helical" evidence="2">
    <location>
        <begin position="518"/>
        <end position="537"/>
    </location>
</feature>
<feature type="transmembrane region" description="Helical" evidence="2">
    <location>
        <begin position="443"/>
        <end position="463"/>
    </location>
</feature>
<evidence type="ECO:0000313" key="4">
    <source>
        <dbReference type="Proteomes" id="UP000753961"/>
    </source>
</evidence>
<dbReference type="Gene3D" id="3.30.70.1440">
    <property type="entry name" value="Multidrug efflux transporter AcrB pore domain"/>
    <property type="match status" value="1"/>
</dbReference>
<dbReference type="GO" id="GO:0005886">
    <property type="term" value="C:plasma membrane"/>
    <property type="evidence" value="ECO:0007669"/>
    <property type="project" value="TreeGrafter"/>
</dbReference>
<dbReference type="RefSeq" id="WP_222578970.1">
    <property type="nucleotide sequence ID" value="NZ_JAHVHU010000005.1"/>
</dbReference>
<dbReference type="SUPFAM" id="SSF82866">
    <property type="entry name" value="Multidrug efflux transporter AcrB transmembrane domain"/>
    <property type="match status" value="2"/>
</dbReference>
<name>A0A953L9B7_9BACT</name>
<sequence length="1139" mass="126806">MSNTSEKIVGKLREFGLTSFSVDNATTIFLLTIMIFLFGLQSYNSMPKEQFPEVSFPTVFVNTPYFGNSAADIENLITRPLEKEINTIVGLENLTSISIQDFSVVTVEFDASIEMDEAVRKVKDAVDIAKSELPTDLEEDPRVVEINLSEIPIMSVNLSGEFSIDELKEYAEYLEDEFENLTQVSEADIKGALEREVKIDVDLSKMESLKISFQDIENAIASENLTMSGGELESEGFRRAVRIIGQFENMDQIRNVIVKSESQRPVYLKNIAKVTYGYKERTSIARSDGLPVVSVDVIKRKGENLIEAADNVKAILEKAENEVFPADLKVSIFNDQSDNTKRLINNLENSIISGMILVIVVLLFFMGLRNASFVGIAIPLSMLTGILWLYLTGVTLNMVVLFSLILALGMLVDNAIVVVENVYRYFQRGYSPIQAAKYGAGEVAVPIIASTATTLAAFVPLAFWPGLFGEFMKYLPITLILVLTSSLLVALVINPVFTSRFMKVDERLDTAEKRRRKIRSNLFLAAGCIIVAVIFHFIGVEWIRNLLGIGAIITLLNTFVLRPSSFYFQDQIMPALEHGYNWFVTRALNRRMPVVVFLGTFALLIFSIVLLAFNSPKIIFFPSTDPLYINVFVELPLGRDIKTTDRAVKAIERQIDGVLEPYENIVESVLTQIGENTSDPNSPPEPGSSPNKARITVTFVPTEERDGVKTSTIMEDIRSQLSNLPGVQIVVDQNASGPPAGKPINIELQGQNIDELAILSEDVIEYINAQNIGGIEELKADVQIGKPELLVHINRENARRFELSTSMIAGAIRTSIYGKEVSKYKDGEDDYPIQLRLDSTYRNNISSILNQRITFRDPASGKLVQVPISAVADIEYTSTYSAIKRKDMERVITVYSNLLAGYNANEVVAEIQESLENFDFPEGVNYEFTGEQEQQAKDMAFLENAFLISIFMIFIILVSQFNSIISPFIIILSVVFSTIGVFLGYSITGRDISVIFTGVGIISLAGIVVNNAIVLVDYINLLVQRKREELGQSSMWEMDKTVVKAMIIEGGETRLRPVLLTAITTILGLIPLAIGLNIDFFSFVARLDANIYIGGDNTAIWGPMAWTVIYGLVFATFLTLVVVPAMYWLAYRIMARIKS</sequence>
<reference evidence="3" key="1">
    <citation type="submission" date="2021-06" db="EMBL/GenBank/DDBJ databases">
        <title>44 bacteria genomes isolated from Dapeng, Shenzhen.</title>
        <authorList>
            <person name="Zheng W."/>
            <person name="Yu S."/>
            <person name="Huang Y."/>
        </authorList>
    </citation>
    <scope>NUCLEOTIDE SEQUENCE</scope>
    <source>
        <strain evidence="3">DP5N28-2</strain>
    </source>
</reference>
<feature type="transmembrane region" description="Helical" evidence="2">
    <location>
        <begin position="373"/>
        <end position="391"/>
    </location>
</feature>
<feature type="transmembrane region" description="Helical" evidence="2">
    <location>
        <begin position="20"/>
        <end position="40"/>
    </location>
</feature>
<dbReference type="GO" id="GO:0042910">
    <property type="term" value="F:xenobiotic transmembrane transporter activity"/>
    <property type="evidence" value="ECO:0007669"/>
    <property type="project" value="TreeGrafter"/>
</dbReference>